<evidence type="ECO:0000313" key="22">
    <source>
        <dbReference type="EMBL" id="CAH0596480.1"/>
    </source>
</evidence>
<comment type="subcellular location">
    <subcellularLocation>
        <location evidence="2">Nucleus</location>
    </subcellularLocation>
</comment>
<evidence type="ECO:0000256" key="16">
    <source>
        <dbReference type="ARBA" id="ARBA00080849"/>
    </source>
</evidence>
<evidence type="ECO:0000259" key="21">
    <source>
        <dbReference type="Pfam" id="PF01416"/>
    </source>
</evidence>
<comment type="catalytic activity">
    <reaction evidence="9">
        <text>uridine(38/39/40) in tRNA = pseudouridine(38/39/40) in tRNA</text>
        <dbReference type="Rhea" id="RHEA:22376"/>
        <dbReference type="Rhea" id="RHEA-COMP:10085"/>
        <dbReference type="Rhea" id="RHEA-COMP:10087"/>
        <dbReference type="ChEBI" id="CHEBI:65314"/>
        <dbReference type="ChEBI" id="CHEBI:65315"/>
        <dbReference type="EC" id="5.4.99.12"/>
    </reaction>
</comment>
<organism evidence="22 23">
    <name type="scientific">Chrysodeixis includens</name>
    <name type="common">Soybean looper</name>
    <name type="synonym">Pseudoplusia includens</name>
    <dbReference type="NCBI Taxonomy" id="689277"/>
    <lineage>
        <taxon>Eukaryota</taxon>
        <taxon>Metazoa</taxon>
        <taxon>Ecdysozoa</taxon>
        <taxon>Arthropoda</taxon>
        <taxon>Hexapoda</taxon>
        <taxon>Insecta</taxon>
        <taxon>Pterygota</taxon>
        <taxon>Neoptera</taxon>
        <taxon>Endopterygota</taxon>
        <taxon>Lepidoptera</taxon>
        <taxon>Glossata</taxon>
        <taxon>Ditrysia</taxon>
        <taxon>Noctuoidea</taxon>
        <taxon>Noctuidae</taxon>
        <taxon>Plusiinae</taxon>
        <taxon>Chrysodeixis</taxon>
    </lineage>
</organism>
<comment type="catalytic activity">
    <reaction evidence="8">
        <text>a uridine in tRNA = a pseudouridine in tRNA</text>
        <dbReference type="Rhea" id="RHEA:54572"/>
        <dbReference type="Rhea" id="RHEA-COMP:13339"/>
        <dbReference type="Rhea" id="RHEA-COMP:13934"/>
        <dbReference type="ChEBI" id="CHEBI:65314"/>
        <dbReference type="ChEBI" id="CHEBI:65315"/>
    </reaction>
</comment>
<evidence type="ECO:0000256" key="14">
    <source>
        <dbReference type="ARBA" id="ARBA00075153"/>
    </source>
</evidence>
<dbReference type="Gene3D" id="3.30.70.580">
    <property type="entry name" value="Pseudouridine synthase I, catalytic domain, N-terminal subdomain"/>
    <property type="match status" value="1"/>
</dbReference>
<keyword evidence="7" id="KW-0539">Nucleus</keyword>
<dbReference type="InterPro" id="IPR020095">
    <property type="entry name" value="PsdUridine_synth_TruA_C"/>
</dbReference>
<dbReference type="PANTHER" id="PTHR11142">
    <property type="entry name" value="PSEUDOURIDYLATE SYNTHASE"/>
    <property type="match status" value="1"/>
</dbReference>
<dbReference type="NCBIfam" id="TIGR00071">
    <property type="entry name" value="hisT_truA"/>
    <property type="match status" value="1"/>
</dbReference>
<dbReference type="FunFam" id="3.30.70.580:FF:000002">
    <property type="entry name" value="tRNA pseudouridine synthase"/>
    <property type="match status" value="1"/>
</dbReference>
<comment type="catalytic activity">
    <reaction evidence="1">
        <text>a uridine in mRNA = a pseudouridine in mRNA</text>
        <dbReference type="Rhea" id="RHEA:56644"/>
        <dbReference type="Rhea" id="RHEA-COMP:14658"/>
        <dbReference type="Rhea" id="RHEA-COMP:14659"/>
        <dbReference type="ChEBI" id="CHEBI:65314"/>
        <dbReference type="ChEBI" id="CHEBI:65315"/>
    </reaction>
</comment>
<dbReference type="GO" id="GO:1990481">
    <property type="term" value="P:mRNA pseudouridine synthesis"/>
    <property type="evidence" value="ECO:0007669"/>
    <property type="project" value="TreeGrafter"/>
</dbReference>
<name>A0A9P0FXF9_CHRIL</name>
<evidence type="ECO:0000256" key="20">
    <source>
        <dbReference type="SAM" id="MobiDB-lite"/>
    </source>
</evidence>
<feature type="compositionally biased region" description="Basic and acidic residues" evidence="20">
    <location>
        <begin position="447"/>
        <end position="461"/>
    </location>
</feature>
<feature type="compositionally biased region" description="Basic and acidic residues" evidence="20">
    <location>
        <begin position="495"/>
        <end position="510"/>
    </location>
</feature>
<evidence type="ECO:0000256" key="12">
    <source>
        <dbReference type="ARBA" id="ARBA00066509"/>
    </source>
</evidence>
<evidence type="ECO:0000256" key="7">
    <source>
        <dbReference type="ARBA" id="ARBA00023242"/>
    </source>
</evidence>
<evidence type="ECO:0000256" key="15">
    <source>
        <dbReference type="ARBA" id="ARBA00079087"/>
    </source>
</evidence>
<comment type="subunit">
    <text evidence="11">Monomer. Forms a complex with RARG and the SRA1 RNA in the nucleus.</text>
</comment>
<evidence type="ECO:0000256" key="3">
    <source>
        <dbReference type="ARBA" id="ARBA00009375"/>
    </source>
</evidence>
<evidence type="ECO:0000313" key="23">
    <source>
        <dbReference type="Proteomes" id="UP001154114"/>
    </source>
</evidence>
<evidence type="ECO:0000256" key="4">
    <source>
        <dbReference type="ARBA" id="ARBA00022664"/>
    </source>
</evidence>
<keyword evidence="23" id="KW-1185">Reference proteome</keyword>
<evidence type="ECO:0000256" key="1">
    <source>
        <dbReference type="ARBA" id="ARBA00001166"/>
    </source>
</evidence>
<evidence type="ECO:0000256" key="6">
    <source>
        <dbReference type="ARBA" id="ARBA00023235"/>
    </source>
</evidence>
<dbReference type="InterPro" id="IPR020103">
    <property type="entry name" value="PsdUridine_synth_cat_dom_sf"/>
</dbReference>
<dbReference type="EC" id="5.4.99.12" evidence="12"/>
<dbReference type="Proteomes" id="UP001154114">
    <property type="component" value="Chromosome 22"/>
</dbReference>
<dbReference type="InterPro" id="IPR020094">
    <property type="entry name" value="TruA/RsuA/RluB/E/F_N"/>
</dbReference>
<keyword evidence="4" id="KW-0507">mRNA processing</keyword>
<evidence type="ECO:0000256" key="2">
    <source>
        <dbReference type="ARBA" id="ARBA00004123"/>
    </source>
</evidence>
<feature type="domain" description="Pseudouridine synthase I TruA alpha/beta" evidence="21">
    <location>
        <begin position="251"/>
        <end position="354"/>
    </location>
</feature>
<dbReference type="InterPro" id="IPR020097">
    <property type="entry name" value="PsdUridine_synth_TruA_a/b_dom"/>
</dbReference>
<feature type="binding site" evidence="19">
    <location>
        <position position="213"/>
    </location>
    <ligand>
        <name>substrate</name>
    </ligand>
</feature>
<evidence type="ECO:0000256" key="5">
    <source>
        <dbReference type="ARBA" id="ARBA00022694"/>
    </source>
</evidence>
<keyword evidence="5" id="KW-0819">tRNA processing</keyword>
<evidence type="ECO:0000256" key="13">
    <source>
        <dbReference type="ARBA" id="ARBA00068582"/>
    </source>
</evidence>
<dbReference type="PANTHER" id="PTHR11142:SF4">
    <property type="entry name" value="PSEUDOURIDYLATE SYNTHASE 1 HOMOLOG"/>
    <property type="match status" value="1"/>
</dbReference>
<dbReference type="InterPro" id="IPR041708">
    <property type="entry name" value="PUS1/PUS2-like"/>
</dbReference>
<evidence type="ECO:0000256" key="10">
    <source>
        <dbReference type="ARBA" id="ARBA00053709"/>
    </source>
</evidence>
<feature type="compositionally biased region" description="Acidic residues" evidence="20">
    <location>
        <begin position="425"/>
        <end position="441"/>
    </location>
</feature>
<feature type="region of interest" description="Disordered" evidence="20">
    <location>
        <begin position="71"/>
        <end position="93"/>
    </location>
</feature>
<dbReference type="CDD" id="cd02568">
    <property type="entry name" value="PseudoU_synth_PUS1_PUS2"/>
    <property type="match status" value="1"/>
</dbReference>
<feature type="compositionally biased region" description="Polar residues" evidence="20">
    <location>
        <begin position="467"/>
        <end position="491"/>
    </location>
</feature>
<dbReference type="AlphaFoldDB" id="A0A9P0FXF9"/>
<evidence type="ECO:0000256" key="17">
    <source>
        <dbReference type="ARBA" id="ARBA00081344"/>
    </source>
</evidence>
<dbReference type="SUPFAM" id="SSF55120">
    <property type="entry name" value="Pseudouridine synthase"/>
    <property type="match status" value="1"/>
</dbReference>
<keyword evidence="6" id="KW-0413">Isomerase</keyword>
<dbReference type="OrthoDB" id="10256309at2759"/>
<evidence type="ECO:0000256" key="9">
    <source>
        <dbReference type="ARBA" id="ARBA00052184"/>
    </source>
</evidence>
<dbReference type="GO" id="GO:0003723">
    <property type="term" value="F:RNA binding"/>
    <property type="evidence" value="ECO:0007669"/>
    <property type="project" value="InterPro"/>
</dbReference>
<dbReference type="EMBL" id="LR824025">
    <property type="protein sequence ID" value="CAH0596480.1"/>
    <property type="molecule type" value="Genomic_DNA"/>
</dbReference>
<dbReference type="FunFam" id="3.30.70.660:FF:000002">
    <property type="entry name" value="tRNA pseudouridine synthase"/>
    <property type="match status" value="1"/>
</dbReference>
<dbReference type="InterPro" id="IPR001406">
    <property type="entry name" value="PsdUridine_synth_TruA"/>
</dbReference>
<comment type="function">
    <text evidence="10">Pseudouridylate synthase that catalyzes pseudouridylation of tRNAs and mRNAs. Acts on positions 27/28 in the anticodon stem and also positions 34 and 36 in the anticodon of an intron containing tRNA. Also catalyzes pseudouridylation of mRNAs: mediates pseudouridylation of mRNAs with the consensus sequence 5'-UGUAG-3'. Acts as a regulator of pre-mRNA splicing by mediating pseudouridylation of pre-mRNAs at locations associated with alternatively spliced regions. Pseudouridylation of pre-mRNAs near splice sites directly regulates mRNA splicing and mRNA 3'-end processing. Involved in regulation of nuclear receptor activity through pseudouridylation of SRA1 mRNA.</text>
</comment>
<gene>
    <name evidence="22" type="ORF">CINC_LOCUS7250</name>
</gene>
<proteinExistence type="inferred from homology"/>
<dbReference type="Gene3D" id="3.30.70.660">
    <property type="entry name" value="Pseudouridine synthase I, catalytic domain, C-terminal subdomain"/>
    <property type="match status" value="1"/>
</dbReference>
<evidence type="ECO:0000256" key="11">
    <source>
        <dbReference type="ARBA" id="ARBA00064589"/>
    </source>
</evidence>
<feature type="active site" description="Nucleophile" evidence="18">
    <location>
        <position position="159"/>
    </location>
</feature>
<evidence type="ECO:0000256" key="8">
    <source>
        <dbReference type="ARBA" id="ARBA00036943"/>
    </source>
</evidence>
<feature type="region of interest" description="Disordered" evidence="20">
    <location>
        <begin position="413"/>
        <end position="510"/>
    </location>
</feature>
<evidence type="ECO:0000256" key="19">
    <source>
        <dbReference type="PIRSR" id="PIRSR641708-2"/>
    </source>
</evidence>
<reference evidence="22" key="1">
    <citation type="submission" date="2021-12" db="EMBL/GenBank/DDBJ databases">
        <authorList>
            <person name="King R."/>
        </authorList>
    </citation>
    <scope>NUCLEOTIDE SEQUENCE</scope>
</reference>
<accession>A0A9P0FXF9</accession>
<comment type="similarity">
    <text evidence="3">Belongs to the tRNA pseudouridine synthase TruA family.</text>
</comment>
<dbReference type="GO" id="GO:0005634">
    <property type="term" value="C:nucleus"/>
    <property type="evidence" value="ECO:0007669"/>
    <property type="project" value="UniProtKB-SubCell"/>
</dbReference>
<evidence type="ECO:0000256" key="18">
    <source>
        <dbReference type="PIRSR" id="PIRSR641708-1"/>
    </source>
</evidence>
<dbReference type="GO" id="GO:0031119">
    <property type="term" value="P:tRNA pseudouridine synthesis"/>
    <property type="evidence" value="ECO:0007669"/>
    <property type="project" value="InterPro"/>
</dbReference>
<sequence>MSVPLFRLFVNTLRKNLPRHPIRSALQVRRISVMEVAAIEKKEPEEQPKQIQEIVPNKNLTRFKKRFMKRQWQETDANRNENGDSKQRKVDKPVERIKRKKMALLLGYCGVDYYGMQRNPGVRTIEEDLLRALMEAKYITEDDFNNQQNAQFQRSSRTDKGVSAARQVVSLKLPLEVDVGEINKRLPDCIKVFGIKRVTNRFNSKSKCNARTYSYTLPTYVLEPSLVTDEERKQYRISEEKQEQIRKVLEVYKGTKSYHNFTEKKHFQDPSALRFIMGFTLDRLFVESDMEFAVLLVKGQSFMLHQIRKMVGLAVAVVRGHADSSILDKVFGKDKVMIPTAPGLGLVLDTVHYDRYDAKFKDSHDSLTWSEEEDEIHKFKHEHIYPVIVKGEVENKSIAGWLEKLKMHSYEPSEETAASAVDDKELADDDDDADEDDDENETVIGTEIKEGQVSKDDEVTSSKDGIASSNKEVTTSKSEVTASIDGVSSSNEDLEVVKEGRDSDKVDVKQ</sequence>
<dbReference type="GO" id="GO:0160147">
    <property type="term" value="F:tRNA pseudouridine(38-40) synthase activity"/>
    <property type="evidence" value="ECO:0007669"/>
    <property type="project" value="UniProtKB-EC"/>
</dbReference>
<dbReference type="Pfam" id="PF01416">
    <property type="entry name" value="PseudoU_synth_1"/>
    <property type="match status" value="1"/>
</dbReference>
<protein>
    <recommendedName>
        <fullName evidence="13">Pseudouridylate synthase 1 homolog</fullName>
        <ecNumber evidence="12">5.4.99.12</ecNumber>
    </recommendedName>
    <alternativeName>
        <fullName evidence="14">tRNA pseudouridine synthase 1</fullName>
    </alternativeName>
    <alternativeName>
        <fullName evidence="17">tRNA pseudouridine(38-40) synthase</fullName>
    </alternativeName>
    <alternativeName>
        <fullName evidence="15">tRNA pseudouridylate synthase I</fullName>
    </alternativeName>
    <alternativeName>
        <fullName evidence="16">tRNA-uridine isomerase I</fullName>
    </alternativeName>
</protein>
<dbReference type="GO" id="GO:0006397">
    <property type="term" value="P:mRNA processing"/>
    <property type="evidence" value="ECO:0007669"/>
    <property type="project" value="UniProtKB-KW"/>
</dbReference>